<organism evidence="2 3">
    <name type="scientific">Enterococcus durans</name>
    <dbReference type="NCBI Taxonomy" id="53345"/>
    <lineage>
        <taxon>Bacteria</taxon>
        <taxon>Bacillati</taxon>
        <taxon>Bacillota</taxon>
        <taxon>Bacilli</taxon>
        <taxon>Lactobacillales</taxon>
        <taxon>Enterococcaceae</taxon>
        <taxon>Enterococcus</taxon>
    </lineage>
</organism>
<reference evidence="2 3" key="1">
    <citation type="submission" date="2018-06" db="EMBL/GenBank/DDBJ databases">
        <authorList>
            <consortium name="Pathogen Informatics"/>
            <person name="Doyle S."/>
        </authorList>
    </citation>
    <scope>NUCLEOTIDE SEQUENCE [LARGE SCALE GENOMIC DNA]</scope>
    <source>
        <strain evidence="2 3">NCTC8129</strain>
    </source>
</reference>
<dbReference type="Pfam" id="PF00903">
    <property type="entry name" value="Glyoxalase"/>
    <property type="match status" value="1"/>
</dbReference>
<dbReference type="EMBL" id="UGIF01000002">
    <property type="protein sequence ID" value="STP29355.1"/>
    <property type="molecule type" value="Genomic_DNA"/>
</dbReference>
<accession>A0A377KJG3</accession>
<evidence type="ECO:0000313" key="2">
    <source>
        <dbReference type="EMBL" id="STP29355.1"/>
    </source>
</evidence>
<name>A0A377KJG3_9ENTE</name>
<dbReference type="InterPro" id="IPR004360">
    <property type="entry name" value="Glyas_Fos-R_dOase_dom"/>
</dbReference>
<evidence type="ECO:0000259" key="1">
    <source>
        <dbReference type="PROSITE" id="PS51819"/>
    </source>
</evidence>
<feature type="domain" description="VOC" evidence="1">
    <location>
        <begin position="11"/>
        <end position="129"/>
    </location>
</feature>
<dbReference type="Gene3D" id="3.10.180.10">
    <property type="entry name" value="2,3-Dihydroxybiphenyl 1,2-Dioxygenase, domain 1"/>
    <property type="match status" value="2"/>
</dbReference>
<dbReference type="PANTHER" id="PTHR43279:SF1">
    <property type="entry name" value="CATECHOL-2,3-DIOXYGENASE"/>
    <property type="match status" value="1"/>
</dbReference>
<gene>
    <name evidence="2" type="primary">catE</name>
    <name evidence="2" type="ORF">NCTC8129_01551</name>
</gene>
<dbReference type="InterPro" id="IPR037523">
    <property type="entry name" value="VOC_core"/>
</dbReference>
<keyword evidence="2" id="KW-0560">Oxidoreductase</keyword>
<dbReference type="PROSITE" id="PS51819">
    <property type="entry name" value="VOC"/>
    <property type="match status" value="1"/>
</dbReference>
<dbReference type="EC" id="1.13.11.2" evidence="2"/>
<dbReference type="RefSeq" id="WP_115236077.1">
    <property type="nucleotide sequence ID" value="NZ_UGIF01000002.1"/>
</dbReference>
<dbReference type="GO" id="GO:0018577">
    <property type="term" value="F:catechol 2,3-dioxygenase activity"/>
    <property type="evidence" value="ECO:0007669"/>
    <property type="project" value="UniProtKB-EC"/>
</dbReference>
<dbReference type="Proteomes" id="UP000254070">
    <property type="component" value="Unassembled WGS sequence"/>
</dbReference>
<dbReference type="SUPFAM" id="SSF54593">
    <property type="entry name" value="Glyoxalase/Bleomycin resistance protein/Dihydroxybiphenyl dioxygenase"/>
    <property type="match status" value="2"/>
</dbReference>
<proteinExistence type="predicted"/>
<evidence type="ECO:0000313" key="3">
    <source>
        <dbReference type="Proteomes" id="UP000254070"/>
    </source>
</evidence>
<sequence length="290" mass="33657">MKDFKLGSATYLKSVAIRVKDRDKMIDFYKNTIGFDLKREENELAILGTEERDSEMLLLEESPRADDHFGEIKKLNRFSLIIPSVEEMADILRRIRKTNYVIEKALEDQGRMGILLKDPEGNELEIYHEDGTVEKSADPENLDQESLLRKSEEKYEKLSAGSYFEKIHLNVIDSAKEHKFLESLLGLKVHNEKNEWYVLNEGDFHVGLTEATSEAIQLPTHEVIGLDFLKFVISQENMEELVQHLKEYSVDFFLDKKHTVLTIYDAIGIEWWFVTDSKEEKNKLACESCS</sequence>
<dbReference type="PANTHER" id="PTHR43279">
    <property type="entry name" value="CATECHOL-2,3-DIOXYGENASE"/>
    <property type="match status" value="1"/>
</dbReference>
<dbReference type="InterPro" id="IPR032703">
    <property type="entry name" value="CppA_C"/>
</dbReference>
<dbReference type="Pfam" id="PF14507">
    <property type="entry name" value="CppA_C"/>
    <property type="match status" value="1"/>
</dbReference>
<dbReference type="AlphaFoldDB" id="A0A377KJG3"/>
<dbReference type="InterPro" id="IPR029068">
    <property type="entry name" value="Glyas_Bleomycin-R_OHBP_Dase"/>
</dbReference>
<protein>
    <submittedName>
        <fullName evidence="2">Glyoxalase family protein</fullName>
        <ecNumber evidence="2">1.13.11.2</ecNumber>
    </submittedName>
</protein>